<dbReference type="EMBL" id="JAULJE010000017">
    <property type="protein sequence ID" value="KAK1332833.1"/>
    <property type="molecule type" value="Genomic_DNA"/>
</dbReference>
<sequence length="121" mass="13621">MEVTPKSVRGFIALEKGPEQVAAAIASPKLQIPAPSVKLQVPAHLSASKMGKSFANFMCKEDFHLASKSNFKKNGLNFTYEAPPGAKKENKEKEETGETEYKFEWQKREPREKYAKDDMNI</sequence>
<dbReference type="GO" id="GO:0003714">
    <property type="term" value="F:transcription corepressor activity"/>
    <property type="evidence" value="ECO:0007669"/>
    <property type="project" value="InterPro"/>
</dbReference>
<comment type="caution">
    <text evidence="2">The sequence shown here is derived from an EMBL/GenBank/DDBJ whole genome shotgun (WGS) entry which is preliminary data.</text>
</comment>
<keyword evidence="3" id="KW-1185">Reference proteome</keyword>
<protein>
    <submittedName>
        <fullName evidence="2">Uncharacterized protein</fullName>
    </submittedName>
</protein>
<dbReference type="GO" id="GO:0005634">
    <property type="term" value="C:nucleus"/>
    <property type="evidence" value="ECO:0007669"/>
    <property type="project" value="TreeGrafter"/>
</dbReference>
<feature type="region of interest" description="Disordered" evidence="1">
    <location>
        <begin position="82"/>
        <end position="101"/>
    </location>
</feature>
<feature type="compositionally biased region" description="Basic and acidic residues" evidence="1">
    <location>
        <begin position="86"/>
        <end position="101"/>
    </location>
</feature>
<reference evidence="2" key="1">
    <citation type="submission" date="2023-06" db="EMBL/GenBank/DDBJ databases">
        <title>Reference genome for the Northern bat (Eptesicus nilssonii), a most northern bat species.</title>
        <authorList>
            <person name="Laine V.N."/>
            <person name="Pulliainen A.T."/>
            <person name="Lilley T.M."/>
        </authorList>
    </citation>
    <scope>NUCLEOTIDE SEQUENCE</scope>
    <source>
        <strain evidence="2">BLF_Eptnil</strain>
        <tissue evidence="2">Kidney</tissue>
    </source>
</reference>
<dbReference type="PANTHER" id="PTHR13151:SF2">
    <property type="entry name" value="COREPRESSOR INTERACTING WITH RBPJ 1"/>
    <property type="match status" value="1"/>
</dbReference>
<gene>
    <name evidence="2" type="ORF">QTO34_006364</name>
</gene>
<dbReference type="Proteomes" id="UP001177744">
    <property type="component" value="Unassembled WGS sequence"/>
</dbReference>
<organism evidence="2 3">
    <name type="scientific">Cnephaeus nilssonii</name>
    <name type="common">Northern bat</name>
    <name type="synonym">Eptesicus nilssonii</name>
    <dbReference type="NCBI Taxonomy" id="3371016"/>
    <lineage>
        <taxon>Eukaryota</taxon>
        <taxon>Metazoa</taxon>
        <taxon>Chordata</taxon>
        <taxon>Craniata</taxon>
        <taxon>Vertebrata</taxon>
        <taxon>Euteleostomi</taxon>
        <taxon>Mammalia</taxon>
        <taxon>Eutheria</taxon>
        <taxon>Laurasiatheria</taxon>
        <taxon>Chiroptera</taxon>
        <taxon>Yangochiroptera</taxon>
        <taxon>Vespertilionidae</taxon>
        <taxon>Cnephaeus</taxon>
    </lineage>
</organism>
<evidence type="ECO:0000313" key="2">
    <source>
        <dbReference type="EMBL" id="KAK1332833.1"/>
    </source>
</evidence>
<name>A0AA40LID8_CNENI</name>
<evidence type="ECO:0000313" key="3">
    <source>
        <dbReference type="Proteomes" id="UP001177744"/>
    </source>
</evidence>
<dbReference type="PANTHER" id="PTHR13151">
    <property type="entry name" value="CBF1 INTERACTING COREPRESSOR CIR"/>
    <property type="match status" value="1"/>
</dbReference>
<accession>A0AA40LID8</accession>
<proteinExistence type="predicted"/>
<evidence type="ECO:0000256" key="1">
    <source>
        <dbReference type="SAM" id="MobiDB-lite"/>
    </source>
</evidence>
<dbReference type="AlphaFoldDB" id="A0AA40LID8"/>
<dbReference type="InterPro" id="IPR040014">
    <property type="entry name" value="CIR1"/>
</dbReference>